<keyword evidence="2" id="KW-1185">Reference proteome</keyword>
<protein>
    <submittedName>
        <fullName evidence="3">Uncharacterized protein LOC104245064</fullName>
    </submittedName>
</protein>
<feature type="compositionally biased region" description="Basic residues" evidence="1">
    <location>
        <begin position="33"/>
        <end position="43"/>
    </location>
</feature>
<reference evidence="3" key="2">
    <citation type="submission" date="2025-08" db="UniProtKB">
        <authorList>
            <consortium name="RefSeq"/>
        </authorList>
    </citation>
    <scope>IDENTIFICATION</scope>
    <source>
        <tissue evidence="3">Leaf</tissue>
    </source>
</reference>
<sequence>MGTNEGEKAKKMRYNMNKAGMSRSQSGGGGRGGRTRGNTKRHSIRIAMKTITQMLTFFNIKLLKSVS</sequence>
<gene>
    <name evidence="3" type="primary">LOC104245064</name>
</gene>
<evidence type="ECO:0000313" key="3">
    <source>
        <dbReference type="RefSeq" id="XP_009798921.1"/>
    </source>
</evidence>
<dbReference type="AlphaFoldDB" id="A0A1U7YAF2"/>
<organism evidence="2 3">
    <name type="scientific">Nicotiana sylvestris</name>
    <name type="common">Wood tobacco</name>
    <name type="synonym">South American tobacco</name>
    <dbReference type="NCBI Taxonomy" id="4096"/>
    <lineage>
        <taxon>Eukaryota</taxon>
        <taxon>Viridiplantae</taxon>
        <taxon>Streptophyta</taxon>
        <taxon>Embryophyta</taxon>
        <taxon>Tracheophyta</taxon>
        <taxon>Spermatophyta</taxon>
        <taxon>Magnoliopsida</taxon>
        <taxon>eudicotyledons</taxon>
        <taxon>Gunneridae</taxon>
        <taxon>Pentapetalae</taxon>
        <taxon>asterids</taxon>
        <taxon>lamiids</taxon>
        <taxon>Solanales</taxon>
        <taxon>Solanaceae</taxon>
        <taxon>Nicotianoideae</taxon>
        <taxon>Nicotianeae</taxon>
        <taxon>Nicotiana</taxon>
    </lineage>
</organism>
<dbReference type="RefSeq" id="XP_009798921.1">
    <property type="nucleotide sequence ID" value="XM_009800619.1"/>
</dbReference>
<name>A0A1U7YAF2_NICSY</name>
<feature type="region of interest" description="Disordered" evidence="1">
    <location>
        <begin position="18"/>
        <end position="43"/>
    </location>
</feature>
<dbReference type="Proteomes" id="UP000189701">
    <property type="component" value="Unplaced"/>
</dbReference>
<dbReference type="eggNOG" id="ENOG502R84H">
    <property type="taxonomic scope" value="Eukaryota"/>
</dbReference>
<reference evidence="2" key="1">
    <citation type="journal article" date="2013" name="Genome Biol.">
        <title>Reference genomes and transcriptomes of Nicotiana sylvestris and Nicotiana tomentosiformis.</title>
        <authorList>
            <person name="Sierro N."/>
            <person name="Battey J.N."/>
            <person name="Ouadi S."/>
            <person name="Bovet L."/>
            <person name="Goepfert S."/>
            <person name="Bakaher N."/>
            <person name="Peitsch M.C."/>
            <person name="Ivanov N.V."/>
        </authorList>
    </citation>
    <scope>NUCLEOTIDE SEQUENCE [LARGE SCALE GENOMIC DNA]</scope>
</reference>
<proteinExistence type="predicted"/>
<evidence type="ECO:0000256" key="1">
    <source>
        <dbReference type="SAM" id="MobiDB-lite"/>
    </source>
</evidence>
<accession>A0A1U7YAF2</accession>
<evidence type="ECO:0000313" key="2">
    <source>
        <dbReference type="Proteomes" id="UP000189701"/>
    </source>
</evidence>